<evidence type="ECO:0000313" key="2">
    <source>
        <dbReference type="EMBL" id="GAH47885.1"/>
    </source>
</evidence>
<proteinExistence type="predicted"/>
<evidence type="ECO:0000256" key="1">
    <source>
        <dbReference type="SAM" id="Phobius"/>
    </source>
</evidence>
<feature type="non-terminal residue" evidence="2">
    <location>
        <position position="226"/>
    </location>
</feature>
<feature type="transmembrane region" description="Helical" evidence="1">
    <location>
        <begin position="145"/>
        <end position="169"/>
    </location>
</feature>
<keyword evidence="1" id="KW-1133">Transmembrane helix</keyword>
<protein>
    <submittedName>
        <fullName evidence="2">Uncharacterized protein</fullName>
    </submittedName>
</protein>
<feature type="transmembrane region" description="Helical" evidence="1">
    <location>
        <begin position="38"/>
        <end position="58"/>
    </location>
</feature>
<feature type="transmembrane region" description="Helical" evidence="1">
    <location>
        <begin position="206"/>
        <end position="224"/>
    </location>
</feature>
<reference evidence="2" key="1">
    <citation type="journal article" date="2014" name="Front. Microbiol.">
        <title>High frequency of phylogenetically diverse reductive dehalogenase-homologous genes in deep subseafloor sedimentary metagenomes.</title>
        <authorList>
            <person name="Kawai M."/>
            <person name="Futagami T."/>
            <person name="Toyoda A."/>
            <person name="Takaki Y."/>
            <person name="Nishi S."/>
            <person name="Hori S."/>
            <person name="Arai W."/>
            <person name="Tsubouchi T."/>
            <person name="Morono Y."/>
            <person name="Uchiyama I."/>
            <person name="Ito T."/>
            <person name="Fujiyama A."/>
            <person name="Inagaki F."/>
            <person name="Takami H."/>
        </authorList>
    </citation>
    <scope>NUCLEOTIDE SEQUENCE</scope>
    <source>
        <strain evidence="2">Expedition CK06-06</strain>
    </source>
</reference>
<accession>X1GSN3</accession>
<dbReference type="AlphaFoldDB" id="X1GSN3"/>
<sequence length="226" mass="25419">MAIASITALILLIVTVLFIGFAIFSFIRAFLITRNNAYLHIGIGIVLGFFADIFSSIANFYPNEEINKGTVLILVIIANVCFSISLFSIFNGLIFIREDKLPIFSYIAALLIGASTALITSINTSNLIYDEIYAVWKVDYLSPSLPIYFVIVLLISQMIFIIYLILYLIRKIQKLNNNKNFDIGFIAIFCLATWMLTPFLNELKALRFFLFPVSLGLLGLAVFLDP</sequence>
<keyword evidence="1" id="KW-0812">Transmembrane</keyword>
<keyword evidence="1" id="KW-0472">Membrane</keyword>
<comment type="caution">
    <text evidence="2">The sequence shown here is derived from an EMBL/GenBank/DDBJ whole genome shotgun (WGS) entry which is preliminary data.</text>
</comment>
<feature type="transmembrane region" description="Helical" evidence="1">
    <location>
        <begin position="103"/>
        <end position="125"/>
    </location>
</feature>
<gene>
    <name evidence="2" type="ORF">S03H2_37209</name>
</gene>
<feature type="transmembrane region" description="Helical" evidence="1">
    <location>
        <begin position="6"/>
        <end position="31"/>
    </location>
</feature>
<feature type="transmembrane region" description="Helical" evidence="1">
    <location>
        <begin position="70"/>
        <end position="96"/>
    </location>
</feature>
<dbReference type="EMBL" id="BARU01022879">
    <property type="protein sequence ID" value="GAH47885.1"/>
    <property type="molecule type" value="Genomic_DNA"/>
</dbReference>
<feature type="transmembrane region" description="Helical" evidence="1">
    <location>
        <begin position="181"/>
        <end position="200"/>
    </location>
</feature>
<organism evidence="2">
    <name type="scientific">marine sediment metagenome</name>
    <dbReference type="NCBI Taxonomy" id="412755"/>
    <lineage>
        <taxon>unclassified sequences</taxon>
        <taxon>metagenomes</taxon>
        <taxon>ecological metagenomes</taxon>
    </lineage>
</organism>
<name>X1GSN3_9ZZZZ</name>